<keyword evidence="2" id="KW-0472">Membrane</keyword>
<proteinExistence type="predicted"/>
<feature type="region of interest" description="Disordered" evidence="1">
    <location>
        <begin position="221"/>
        <end position="253"/>
    </location>
</feature>
<feature type="compositionally biased region" description="Polar residues" evidence="1">
    <location>
        <begin position="140"/>
        <end position="169"/>
    </location>
</feature>
<keyword evidence="2" id="KW-0812">Transmembrane</keyword>
<dbReference type="EMBL" id="WIUZ02000004">
    <property type="protein sequence ID" value="KAF9788660.1"/>
    <property type="molecule type" value="Genomic_DNA"/>
</dbReference>
<comment type="caution">
    <text evidence="3">The sequence shown here is derived from an EMBL/GenBank/DDBJ whole genome shotgun (WGS) entry which is preliminary data.</text>
</comment>
<evidence type="ECO:0000256" key="1">
    <source>
        <dbReference type="SAM" id="MobiDB-lite"/>
    </source>
</evidence>
<dbReference type="OrthoDB" id="3362711at2759"/>
<feature type="region of interest" description="Disordered" evidence="1">
    <location>
        <begin position="140"/>
        <end position="174"/>
    </location>
</feature>
<sequence length="291" mass="30763">MTAVCESGWDWASNSFNQNPCAIAGALEAPCRGLASYTLGPLNNTNYIAPPKGSALACECNTVMYSLFMACTACQGQKIQSWTSWDQNCVTVFVTQYPLEIPTDTAIPAWAYLNVTVANKWDPVASEAILNLPESTGSGPTIATVNPSSTSTRTGSDSFPTLNTPNSSNSGGGGSHAGAIAGGVVGGLVALGVIAALVVWFVVKNRRSKVAPSSAFIKDYSPQNNYPKYDQPPPPPAVPYSAPQMKYNPSDPPIFPTPVYEPSFGATTGYPQTTYDPYPQRRGQYSGAPEV</sequence>
<dbReference type="AlphaFoldDB" id="A0A9P6LA23"/>
<evidence type="ECO:0000313" key="3">
    <source>
        <dbReference type="EMBL" id="KAF9788660.1"/>
    </source>
</evidence>
<evidence type="ECO:0000313" key="4">
    <source>
        <dbReference type="Proteomes" id="UP000736335"/>
    </source>
</evidence>
<gene>
    <name evidence="3" type="ORF">BJ322DRAFT_1050323</name>
</gene>
<evidence type="ECO:0000256" key="2">
    <source>
        <dbReference type="SAM" id="Phobius"/>
    </source>
</evidence>
<name>A0A9P6LA23_9AGAM</name>
<dbReference type="Proteomes" id="UP000736335">
    <property type="component" value="Unassembled WGS sequence"/>
</dbReference>
<keyword evidence="4" id="KW-1185">Reference proteome</keyword>
<reference evidence="3" key="2">
    <citation type="submission" date="2020-11" db="EMBL/GenBank/DDBJ databases">
        <authorList>
            <consortium name="DOE Joint Genome Institute"/>
            <person name="Kuo A."/>
            <person name="Miyauchi S."/>
            <person name="Kiss E."/>
            <person name="Drula E."/>
            <person name="Kohler A."/>
            <person name="Sanchez-Garcia M."/>
            <person name="Andreopoulos B."/>
            <person name="Barry K.W."/>
            <person name="Bonito G."/>
            <person name="Buee M."/>
            <person name="Carver A."/>
            <person name="Chen C."/>
            <person name="Cichocki N."/>
            <person name="Clum A."/>
            <person name="Culley D."/>
            <person name="Crous P.W."/>
            <person name="Fauchery L."/>
            <person name="Girlanda M."/>
            <person name="Hayes R."/>
            <person name="Keri Z."/>
            <person name="Labutti K."/>
            <person name="Lipzen A."/>
            <person name="Lombard V."/>
            <person name="Magnuson J."/>
            <person name="Maillard F."/>
            <person name="Morin E."/>
            <person name="Murat C."/>
            <person name="Nolan M."/>
            <person name="Ohm R."/>
            <person name="Pangilinan J."/>
            <person name="Pereira M."/>
            <person name="Perotto S."/>
            <person name="Peter M."/>
            <person name="Riley R."/>
            <person name="Sitrit Y."/>
            <person name="Stielow B."/>
            <person name="Szollosi G."/>
            <person name="Zifcakova L."/>
            <person name="Stursova M."/>
            <person name="Spatafora J.W."/>
            <person name="Tedersoo L."/>
            <person name="Vaario L.-M."/>
            <person name="Yamada A."/>
            <person name="Yan M."/>
            <person name="Wang P."/>
            <person name="Xu J."/>
            <person name="Bruns T."/>
            <person name="Baldrian P."/>
            <person name="Vilgalys R."/>
            <person name="Henrissat B."/>
            <person name="Grigoriev I.V."/>
            <person name="Hibbett D."/>
            <person name="Nagy L.G."/>
            <person name="Martin F.M."/>
        </authorList>
    </citation>
    <scope>NUCLEOTIDE SEQUENCE</scope>
    <source>
        <strain evidence="3">UH-Tt-Lm1</strain>
    </source>
</reference>
<protein>
    <recommendedName>
        <fullName evidence="5">Transmembrane protein</fullName>
    </recommendedName>
</protein>
<feature type="region of interest" description="Disordered" evidence="1">
    <location>
        <begin position="266"/>
        <end position="291"/>
    </location>
</feature>
<keyword evidence="2" id="KW-1133">Transmembrane helix</keyword>
<organism evidence="3 4">
    <name type="scientific">Thelephora terrestris</name>
    <dbReference type="NCBI Taxonomy" id="56493"/>
    <lineage>
        <taxon>Eukaryota</taxon>
        <taxon>Fungi</taxon>
        <taxon>Dikarya</taxon>
        <taxon>Basidiomycota</taxon>
        <taxon>Agaricomycotina</taxon>
        <taxon>Agaricomycetes</taxon>
        <taxon>Thelephorales</taxon>
        <taxon>Thelephoraceae</taxon>
        <taxon>Thelephora</taxon>
    </lineage>
</organism>
<accession>A0A9P6LA23</accession>
<feature type="compositionally biased region" description="Polar residues" evidence="1">
    <location>
        <begin position="266"/>
        <end position="275"/>
    </location>
</feature>
<feature type="transmembrane region" description="Helical" evidence="2">
    <location>
        <begin position="177"/>
        <end position="203"/>
    </location>
</feature>
<reference evidence="3" key="1">
    <citation type="journal article" date="2020" name="Nat. Commun.">
        <title>Large-scale genome sequencing of mycorrhizal fungi provides insights into the early evolution of symbiotic traits.</title>
        <authorList>
            <person name="Miyauchi S."/>
            <person name="Kiss E."/>
            <person name="Kuo A."/>
            <person name="Drula E."/>
            <person name="Kohler A."/>
            <person name="Sanchez-Garcia M."/>
            <person name="Morin E."/>
            <person name="Andreopoulos B."/>
            <person name="Barry K.W."/>
            <person name="Bonito G."/>
            <person name="Buee M."/>
            <person name="Carver A."/>
            <person name="Chen C."/>
            <person name="Cichocki N."/>
            <person name="Clum A."/>
            <person name="Culley D."/>
            <person name="Crous P.W."/>
            <person name="Fauchery L."/>
            <person name="Girlanda M."/>
            <person name="Hayes R.D."/>
            <person name="Keri Z."/>
            <person name="LaButti K."/>
            <person name="Lipzen A."/>
            <person name="Lombard V."/>
            <person name="Magnuson J."/>
            <person name="Maillard F."/>
            <person name="Murat C."/>
            <person name="Nolan M."/>
            <person name="Ohm R.A."/>
            <person name="Pangilinan J."/>
            <person name="Pereira M.F."/>
            <person name="Perotto S."/>
            <person name="Peter M."/>
            <person name="Pfister S."/>
            <person name="Riley R."/>
            <person name="Sitrit Y."/>
            <person name="Stielow J.B."/>
            <person name="Szollosi G."/>
            <person name="Zifcakova L."/>
            <person name="Stursova M."/>
            <person name="Spatafora J.W."/>
            <person name="Tedersoo L."/>
            <person name="Vaario L.M."/>
            <person name="Yamada A."/>
            <person name="Yan M."/>
            <person name="Wang P."/>
            <person name="Xu J."/>
            <person name="Bruns T."/>
            <person name="Baldrian P."/>
            <person name="Vilgalys R."/>
            <person name="Dunand C."/>
            <person name="Henrissat B."/>
            <person name="Grigoriev I.V."/>
            <person name="Hibbett D."/>
            <person name="Nagy L.G."/>
            <person name="Martin F.M."/>
        </authorList>
    </citation>
    <scope>NUCLEOTIDE SEQUENCE</scope>
    <source>
        <strain evidence="3">UH-Tt-Lm1</strain>
    </source>
</reference>
<evidence type="ECO:0008006" key="5">
    <source>
        <dbReference type="Google" id="ProtNLM"/>
    </source>
</evidence>